<dbReference type="InterPro" id="IPR022036">
    <property type="entry name" value="DUF3605"/>
</dbReference>
<keyword evidence="2" id="KW-1185">Reference proteome</keyword>
<reference evidence="1" key="1">
    <citation type="submission" date="2023-10" db="EMBL/GenBank/DDBJ databases">
        <authorList>
            <person name="Hackl T."/>
        </authorList>
    </citation>
    <scope>NUCLEOTIDE SEQUENCE</scope>
</reference>
<dbReference type="AlphaFoldDB" id="A0AAI8VAR7"/>
<proteinExistence type="predicted"/>
<name>A0AAI8VAR7_9PEZI</name>
<dbReference type="Proteomes" id="UP001295740">
    <property type="component" value="Unassembled WGS sequence"/>
</dbReference>
<dbReference type="GO" id="GO:0005737">
    <property type="term" value="C:cytoplasm"/>
    <property type="evidence" value="ECO:0007669"/>
    <property type="project" value="TreeGrafter"/>
</dbReference>
<organism evidence="1 2">
    <name type="scientific">Anthostomella pinea</name>
    <dbReference type="NCBI Taxonomy" id="933095"/>
    <lineage>
        <taxon>Eukaryota</taxon>
        <taxon>Fungi</taxon>
        <taxon>Dikarya</taxon>
        <taxon>Ascomycota</taxon>
        <taxon>Pezizomycotina</taxon>
        <taxon>Sordariomycetes</taxon>
        <taxon>Xylariomycetidae</taxon>
        <taxon>Xylariales</taxon>
        <taxon>Xylariaceae</taxon>
        <taxon>Anthostomella</taxon>
    </lineage>
</organism>
<sequence length="222" mass="26020">MGSLRPLLPYWQMNVPEDERTEECPDYLSNLSAKDVGIIGTPDAECHVATWPEVQKLVAENRLDQFQRLPSELRRYLGFSWELKQDYGSVMNFMLTQRLQWTAPVWPRGRPFEFGDDVKILWNDWPYGIDERIVHLVVWTKFDLEEDPITDDLTDKARAEIDDYVQKTFGSSLPKDHFVWFKNWRSLKSVQAVEHFHVMLFDPDPAFIDEVTGGDVPLCRKV</sequence>
<dbReference type="Pfam" id="PF12239">
    <property type="entry name" value="DUF3605"/>
    <property type="match status" value="1"/>
</dbReference>
<dbReference type="EMBL" id="CAUWAG010000003">
    <property type="protein sequence ID" value="CAJ2500965.1"/>
    <property type="molecule type" value="Genomic_DNA"/>
</dbReference>
<dbReference type="PANTHER" id="PTHR35020:SF4">
    <property type="entry name" value="N-ACETYLGLUCOSAMINE-INDUCED PROTEIN 1"/>
    <property type="match status" value="1"/>
</dbReference>
<gene>
    <name evidence="1" type="ORF">KHLLAP_LOCUS1433</name>
</gene>
<dbReference type="PANTHER" id="PTHR35020">
    <property type="entry name" value="N-ACETYLGLUCOSAMINE-INDUCED PROTEIN 1"/>
    <property type="match status" value="1"/>
</dbReference>
<evidence type="ECO:0000313" key="1">
    <source>
        <dbReference type="EMBL" id="CAJ2500965.1"/>
    </source>
</evidence>
<accession>A0AAI8VAR7</accession>
<protein>
    <submittedName>
        <fullName evidence="1">Uu.00g038180.m01.CDS01</fullName>
    </submittedName>
</protein>
<evidence type="ECO:0000313" key="2">
    <source>
        <dbReference type="Proteomes" id="UP001295740"/>
    </source>
</evidence>
<comment type="caution">
    <text evidence="1">The sequence shown here is derived from an EMBL/GenBank/DDBJ whole genome shotgun (WGS) entry which is preliminary data.</text>
</comment>
<dbReference type="GO" id="GO:0006044">
    <property type="term" value="P:N-acetylglucosamine metabolic process"/>
    <property type="evidence" value="ECO:0007669"/>
    <property type="project" value="TreeGrafter"/>
</dbReference>